<feature type="non-terminal residue" evidence="1">
    <location>
        <position position="99"/>
    </location>
</feature>
<accession>A0ABU6XL22</accession>
<proteinExistence type="predicted"/>
<evidence type="ECO:0000313" key="1">
    <source>
        <dbReference type="EMBL" id="MED6197906.1"/>
    </source>
</evidence>
<name>A0ABU6XL22_9FABA</name>
<gene>
    <name evidence="1" type="ORF">PIB30_061207</name>
</gene>
<comment type="caution">
    <text evidence="1">The sequence shown here is derived from an EMBL/GenBank/DDBJ whole genome shotgun (WGS) entry which is preliminary data.</text>
</comment>
<protein>
    <submittedName>
        <fullName evidence="1">Uncharacterized protein</fullName>
    </submittedName>
</protein>
<organism evidence="1 2">
    <name type="scientific">Stylosanthes scabra</name>
    <dbReference type="NCBI Taxonomy" id="79078"/>
    <lineage>
        <taxon>Eukaryota</taxon>
        <taxon>Viridiplantae</taxon>
        <taxon>Streptophyta</taxon>
        <taxon>Embryophyta</taxon>
        <taxon>Tracheophyta</taxon>
        <taxon>Spermatophyta</taxon>
        <taxon>Magnoliopsida</taxon>
        <taxon>eudicotyledons</taxon>
        <taxon>Gunneridae</taxon>
        <taxon>Pentapetalae</taxon>
        <taxon>rosids</taxon>
        <taxon>fabids</taxon>
        <taxon>Fabales</taxon>
        <taxon>Fabaceae</taxon>
        <taxon>Papilionoideae</taxon>
        <taxon>50 kb inversion clade</taxon>
        <taxon>dalbergioids sensu lato</taxon>
        <taxon>Dalbergieae</taxon>
        <taxon>Pterocarpus clade</taxon>
        <taxon>Stylosanthes</taxon>
    </lineage>
</organism>
<dbReference type="EMBL" id="JASCZI010212000">
    <property type="protein sequence ID" value="MED6197906.1"/>
    <property type="molecule type" value="Genomic_DNA"/>
</dbReference>
<evidence type="ECO:0000313" key="2">
    <source>
        <dbReference type="Proteomes" id="UP001341840"/>
    </source>
</evidence>
<keyword evidence="2" id="KW-1185">Reference proteome</keyword>
<dbReference type="Proteomes" id="UP001341840">
    <property type="component" value="Unassembled WGS sequence"/>
</dbReference>
<sequence>MGSGIIFYEYEKREKFEDYDTRADAELGTRSTILRLDEQVSAPDLPRRQLIDSRAVVTLRAMISLEFGNCHCQSRVLAKETCVCEVRLGKTVIGRRLES</sequence>
<reference evidence="1 2" key="1">
    <citation type="journal article" date="2023" name="Plants (Basel)">
        <title>Bridging the Gap: Combining Genomics and Transcriptomics Approaches to Understand Stylosanthes scabra, an Orphan Legume from the Brazilian Caatinga.</title>
        <authorList>
            <person name="Ferreira-Neto J.R.C."/>
            <person name="da Silva M.D."/>
            <person name="Binneck E."/>
            <person name="de Melo N.F."/>
            <person name="da Silva R.H."/>
            <person name="de Melo A.L.T.M."/>
            <person name="Pandolfi V."/>
            <person name="Bustamante F.O."/>
            <person name="Brasileiro-Vidal A.C."/>
            <person name="Benko-Iseppon A.M."/>
        </authorList>
    </citation>
    <scope>NUCLEOTIDE SEQUENCE [LARGE SCALE GENOMIC DNA]</scope>
    <source>
        <tissue evidence="1">Leaves</tissue>
    </source>
</reference>